<dbReference type="PROSITE" id="PS50151">
    <property type="entry name" value="UVR"/>
    <property type="match status" value="1"/>
</dbReference>
<organism evidence="11">
    <name type="scientific">Salinispirillum sp. LH 10-3-1</name>
    <dbReference type="NCBI Taxonomy" id="2952525"/>
    <lineage>
        <taxon>Bacteria</taxon>
        <taxon>Pseudomonadati</taxon>
        <taxon>Pseudomonadota</taxon>
        <taxon>Gammaproteobacteria</taxon>
        <taxon>Oceanospirillales</taxon>
        <taxon>Saccharospirillaceae</taxon>
        <taxon>Salinispirillum</taxon>
    </lineage>
</organism>
<dbReference type="Gene3D" id="1.10.150.20">
    <property type="entry name" value="5' to 3' exonuclease, C-terminal subdomain"/>
    <property type="match status" value="1"/>
</dbReference>
<dbReference type="SUPFAM" id="SSF46600">
    <property type="entry name" value="C-terminal UvrC-binding domain of UvrB"/>
    <property type="match status" value="1"/>
</dbReference>
<keyword evidence="1 7" id="KW-0963">Cytoplasm</keyword>
<evidence type="ECO:0000256" key="6">
    <source>
        <dbReference type="ARBA" id="ARBA00023236"/>
    </source>
</evidence>
<keyword evidence="5 7" id="KW-0234">DNA repair</keyword>
<dbReference type="CDD" id="cd10434">
    <property type="entry name" value="GIY-YIG_UvrC_Cho"/>
    <property type="match status" value="1"/>
</dbReference>
<dbReference type="InterPro" id="IPR035901">
    <property type="entry name" value="GIY-YIG_endonuc_sf"/>
</dbReference>
<comment type="function">
    <text evidence="7">The UvrABC repair system catalyzes the recognition and processing of DNA lesions. UvrC both incises the 5' and 3' sides of the lesion. The N-terminal half is responsible for the 3' incision and the C-terminal half is responsible for the 5' incision.</text>
</comment>
<evidence type="ECO:0000313" key="11">
    <source>
        <dbReference type="EMBL" id="WLD59360.1"/>
    </source>
</evidence>
<sequence>MTEFSDSSARAVFDHQSFLKTLTPKPGVYRMFGDDGDLLYVGKAKNLKNRVSSYFRARGLTNKTVALVQRIARIEITVTHSETEALLLEQTLIKTHRPPYNIMLVDDKGYPYIFLSSEQQWPGLHLHRGARKKKGQYFGPFPSASAVRESLSTLQKAFKVRQCEDSVFQGRSRPCLQYQIKRCKAPCVGYVTEDEYADDLHKTELFLTGKNQDLLNDIHRQMDEAAAELKFEQAAEYRDQVLLLRKIQEQQHVEGKQGNVDIIAAVYEGRGCCVHQLMVRNGRLIGSKTHHPKPGIAETAEELIEAYIGQYYLGATGREIPPEIIPVPNLGADSISVLSQALTESAQRKVTLRGQVRGDRAKWRDLALTNATEQLAMHIAGKDSVEARFRKLEEALKLPEPIQRMECFDISHSHGEATVASCVVFDRQGPAKRLYRRFNIEGITGGDDYAAMQQALTRRYSRLMKEETPLPDLIIIDGGKGQLGVAQEVMAELGIQPRLLGIAKGITRKAGMETLYLDDAQHEIVIDKHSPGLHLLQHIRDESHRFAIAGHRARRDKTRTRSLLDDIPGIGNERRKALVRHFGSGIVVKSASVDEIAKVKGVSRALAQSIYDFLHSA</sequence>
<dbReference type="EMBL" id="CP101717">
    <property type="protein sequence ID" value="WLD59360.1"/>
    <property type="molecule type" value="Genomic_DNA"/>
</dbReference>
<dbReference type="GO" id="GO:0006289">
    <property type="term" value="P:nucleotide-excision repair"/>
    <property type="evidence" value="ECO:0007669"/>
    <property type="project" value="UniProtKB-UniRule"/>
</dbReference>
<gene>
    <name evidence="7 11" type="primary">uvrC</name>
    <name evidence="11" type="ORF">NFC81_06160</name>
</gene>
<dbReference type="Pfam" id="PF22920">
    <property type="entry name" value="UvrC_RNaseH"/>
    <property type="match status" value="1"/>
</dbReference>
<evidence type="ECO:0000256" key="4">
    <source>
        <dbReference type="ARBA" id="ARBA00022881"/>
    </source>
</evidence>
<dbReference type="AlphaFoldDB" id="A0AB38YJ66"/>
<dbReference type="GO" id="GO:0009381">
    <property type="term" value="F:excinuclease ABC activity"/>
    <property type="evidence" value="ECO:0007669"/>
    <property type="project" value="UniProtKB-UniRule"/>
</dbReference>
<feature type="domain" description="UVR" evidence="8">
    <location>
        <begin position="212"/>
        <end position="247"/>
    </location>
</feature>
<dbReference type="Gene3D" id="4.10.860.10">
    <property type="entry name" value="UVR domain"/>
    <property type="match status" value="1"/>
</dbReference>
<dbReference type="PANTHER" id="PTHR30562:SF1">
    <property type="entry name" value="UVRABC SYSTEM PROTEIN C"/>
    <property type="match status" value="1"/>
</dbReference>
<comment type="subunit">
    <text evidence="7">Interacts with UvrB in an incision complex.</text>
</comment>
<dbReference type="GO" id="GO:0009380">
    <property type="term" value="C:excinuclease repair complex"/>
    <property type="evidence" value="ECO:0007669"/>
    <property type="project" value="InterPro"/>
</dbReference>
<dbReference type="Gene3D" id="3.30.420.340">
    <property type="entry name" value="UvrC, RNAse H endonuclease domain"/>
    <property type="match status" value="1"/>
</dbReference>
<dbReference type="GO" id="GO:0009432">
    <property type="term" value="P:SOS response"/>
    <property type="evidence" value="ECO:0007669"/>
    <property type="project" value="UniProtKB-UniRule"/>
</dbReference>
<evidence type="ECO:0000256" key="5">
    <source>
        <dbReference type="ARBA" id="ARBA00023204"/>
    </source>
</evidence>
<keyword evidence="3 7" id="KW-0228">DNA excision</keyword>
<proteinExistence type="inferred from homology"/>
<dbReference type="SUPFAM" id="SSF47781">
    <property type="entry name" value="RuvA domain 2-like"/>
    <property type="match status" value="1"/>
</dbReference>
<dbReference type="NCBIfam" id="TIGR00194">
    <property type="entry name" value="uvrC"/>
    <property type="match status" value="1"/>
</dbReference>
<dbReference type="InterPro" id="IPR050066">
    <property type="entry name" value="UvrABC_protein_C"/>
</dbReference>
<dbReference type="FunFam" id="3.30.420.340:FF:000001">
    <property type="entry name" value="UvrABC system protein C"/>
    <property type="match status" value="1"/>
</dbReference>
<dbReference type="FunFam" id="3.40.1440.10:FF:000001">
    <property type="entry name" value="UvrABC system protein C"/>
    <property type="match status" value="1"/>
</dbReference>
<evidence type="ECO:0000259" key="8">
    <source>
        <dbReference type="PROSITE" id="PS50151"/>
    </source>
</evidence>
<dbReference type="InterPro" id="IPR036876">
    <property type="entry name" value="UVR_dom_sf"/>
</dbReference>
<evidence type="ECO:0000256" key="1">
    <source>
        <dbReference type="ARBA" id="ARBA00022490"/>
    </source>
</evidence>
<dbReference type="InterPro" id="IPR010994">
    <property type="entry name" value="RuvA_2-like"/>
</dbReference>
<dbReference type="InterPro" id="IPR001162">
    <property type="entry name" value="UvrC_RNase_H_dom"/>
</dbReference>
<dbReference type="PROSITE" id="PS50165">
    <property type="entry name" value="UVRC"/>
    <property type="match status" value="1"/>
</dbReference>
<feature type="domain" description="GIY-YIG" evidence="9">
    <location>
        <begin position="24"/>
        <end position="102"/>
    </location>
</feature>
<dbReference type="SUPFAM" id="SSF82771">
    <property type="entry name" value="GIY-YIG endonuclease"/>
    <property type="match status" value="1"/>
</dbReference>
<reference evidence="11" key="1">
    <citation type="submission" date="2022-07" db="EMBL/GenBank/DDBJ databases">
        <title>Complete genome sequence of Salinispirillum sp. LH10-3-1 capable of multiple carbohydrate inversion isolated from a soda lake.</title>
        <authorList>
            <person name="Liu J."/>
            <person name="Zhai Y."/>
            <person name="Zhang H."/>
            <person name="Yang H."/>
            <person name="Qu J."/>
            <person name="Li J."/>
        </authorList>
    </citation>
    <scope>NUCLEOTIDE SEQUENCE</scope>
    <source>
        <strain evidence="11">LH 10-3-1</strain>
    </source>
</reference>
<feature type="domain" description="UvrC family homology region profile" evidence="10">
    <location>
        <begin position="262"/>
        <end position="490"/>
    </location>
</feature>
<evidence type="ECO:0000256" key="7">
    <source>
        <dbReference type="HAMAP-Rule" id="MF_00203"/>
    </source>
</evidence>
<evidence type="ECO:0000256" key="3">
    <source>
        <dbReference type="ARBA" id="ARBA00022769"/>
    </source>
</evidence>
<dbReference type="InterPro" id="IPR003583">
    <property type="entry name" value="Hlx-hairpin-Hlx_DNA-bd_motif"/>
</dbReference>
<evidence type="ECO:0000256" key="2">
    <source>
        <dbReference type="ARBA" id="ARBA00022763"/>
    </source>
</evidence>
<comment type="similarity">
    <text evidence="7">Belongs to the UvrC family.</text>
</comment>
<dbReference type="Gene3D" id="3.40.1440.10">
    <property type="entry name" value="GIY-YIG endonuclease"/>
    <property type="match status" value="1"/>
</dbReference>
<keyword evidence="6 7" id="KW-0742">SOS response</keyword>
<dbReference type="Pfam" id="PF14520">
    <property type="entry name" value="HHH_5"/>
    <property type="match status" value="1"/>
</dbReference>
<dbReference type="PANTHER" id="PTHR30562">
    <property type="entry name" value="UVRC/OXIDOREDUCTASE"/>
    <property type="match status" value="1"/>
</dbReference>
<dbReference type="HAMAP" id="MF_00203">
    <property type="entry name" value="UvrC"/>
    <property type="match status" value="1"/>
</dbReference>
<dbReference type="InterPro" id="IPR047296">
    <property type="entry name" value="GIY-YIG_UvrC_Cho"/>
</dbReference>
<accession>A0AB38YJ66</accession>
<protein>
    <recommendedName>
        <fullName evidence="7">UvrABC system protein C</fullName>
        <shortName evidence="7">Protein UvrC</shortName>
    </recommendedName>
    <alternativeName>
        <fullName evidence="7">Excinuclease ABC subunit C</fullName>
    </alternativeName>
</protein>
<dbReference type="PROSITE" id="PS50164">
    <property type="entry name" value="GIY_YIG"/>
    <property type="match status" value="1"/>
</dbReference>
<dbReference type="SMART" id="SM00465">
    <property type="entry name" value="GIYc"/>
    <property type="match status" value="1"/>
</dbReference>
<dbReference type="Pfam" id="PF08459">
    <property type="entry name" value="UvrC_RNaseH_dom"/>
    <property type="match status" value="1"/>
</dbReference>
<dbReference type="NCBIfam" id="NF001824">
    <property type="entry name" value="PRK00558.1-5"/>
    <property type="match status" value="1"/>
</dbReference>
<dbReference type="InterPro" id="IPR038476">
    <property type="entry name" value="UvrC_RNase_H_dom_sf"/>
</dbReference>
<evidence type="ECO:0000259" key="9">
    <source>
        <dbReference type="PROSITE" id="PS50164"/>
    </source>
</evidence>
<keyword evidence="4 7" id="KW-0267">Excision nuclease</keyword>
<name>A0AB38YJ66_9GAMM</name>
<dbReference type="InterPro" id="IPR001943">
    <property type="entry name" value="UVR_dom"/>
</dbReference>
<dbReference type="RefSeq" id="WP_304996652.1">
    <property type="nucleotide sequence ID" value="NZ_CP101717.1"/>
</dbReference>
<keyword evidence="2 7" id="KW-0227">DNA damage</keyword>
<dbReference type="GO" id="GO:0005737">
    <property type="term" value="C:cytoplasm"/>
    <property type="evidence" value="ECO:0007669"/>
    <property type="project" value="UniProtKB-SubCell"/>
</dbReference>
<comment type="subcellular location">
    <subcellularLocation>
        <location evidence="7">Cytoplasm</location>
    </subcellularLocation>
</comment>
<dbReference type="InterPro" id="IPR000305">
    <property type="entry name" value="GIY-YIG_endonuc"/>
</dbReference>
<evidence type="ECO:0000259" key="10">
    <source>
        <dbReference type="PROSITE" id="PS50165"/>
    </source>
</evidence>
<dbReference type="Pfam" id="PF01541">
    <property type="entry name" value="GIY-YIG"/>
    <property type="match status" value="1"/>
</dbReference>
<dbReference type="SMART" id="SM00278">
    <property type="entry name" value="HhH1"/>
    <property type="match status" value="2"/>
</dbReference>
<dbReference type="GO" id="GO:0003677">
    <property type="term" value="F:DNA binding"/>
    <property type="evidence" value="ECO:0007669"/>
    <property type="project" value="UniProtKB-UniRule"/>
</dbReference>
<dbReference type="Pfam" id="PF02151">
    <property type="entry name" value="UVR"/>
    <property type="match status" value="1"/>
</dbReference>
<dbReference type="InterPro" id="IPR004791">
    <property type="entry name" value="UvrC"/>
</dbReference>